<dbReference type="Proteomes" id="UP000320781">
    <property type="component" value="Unassembled WGS sequence"/>
</dbReference>
<dbReference type="SMART" id="SM00450">
    <property type="entry name" value="RHOD"/>
    <property type="match status" value="1"/>
</dbReference>
<dbReference type="SUPFAM" id="SSF52821">
    <property type="entry name" value="Rhodanese/Cell cycle control phosphatase"/>
    <property type="match status" value="1"/>
</dbReference>
<evidence type="ECO:0000259" key="1">
    <source>
        <dbReference type="PROSITE" id="PS50206"/>
    </source>
</evidence>
<evidence type="ECO:0000313" key="2">
    <source>
        <dbReference type="EMBL" id="TES85114.1"/>
    </source>
</evidence>
<organism evidence="2 3">
    <name type="scientific">Aerophobetes bacterium</name>
    <dbReference type="NCBI Taxonomy" id="2030807"/>
    <lineage>
        <taxon>Bacteria</taxon>
        <taxon>Candidatus Aerophobota</taxon>
    </lineage>
</organism>
<gene>
    <name evidence="2" type="ORF">E3J95_05210</name>
</gene>
<name>A0A523QHW0_UNCAE</name>
<dbReference type="Pfam" id="PF00581">
    <property type="entry name" value="Rhodanese"/>
    <property type="match status" value="1"/>
</dbReference>
<dbReference type="PROSITE" id="PS51257">
    <property type="entry name" value="PROKAR_LIPOPROTEIN"/>
    <property type="match status" value="1"/>
</dbReference>
<reference evidence="2 3" key="1">
    <citation type="submission" date="2019-03" db="EMBL/GenBank/DDBJ databases">
        <title>Metabolic potential of uncultured bacteria and archaea associated with petroleum seepage in deep-sea sediments.</title>
        <authorList>
            <person name="Dong X."/>
            <person name="Hubert C."/>
        </authorList>
    </citation>
    <scope>NUCLEOTIDE SEQUENCE [LARGE SCALE GENOMIC DNA]</scope>
    <source>
        <strain evidence="2">E44_bin92</strain>
    </source>
</reference>
<dbReference type="InterPro" id="IPR050229">
    <property type="entry name" value="GlpE_sulfurtransferase"/>
</dbReference>
<comment type="caution">
    <text evidence="2">The sequence shown here is derived from an EMBL/GenBank/DDBJ whole genome shotgun (WGS) entry which is preliminary data.</text>
</comment>
<evidence type="ECO:0000313" key="3">
    <source>
        <dbReference type="Proteomes" id="UP000320781"/>
    </source>
</evidence>
<accession>A0A523QHW0</accession>
<proteinExistence type="predicted"/>
<sequence length="149" mass="15980">MMVRKYSAASLVTLLVLGAVLAGCVPKKCLEEGELKKGSQVPVQAAPEGYLNVSPDELKAMIDAGESFILLDVREAHEYEAGHISGAKLLPVGEIEKRWQELDPVSEIVVYCGSGGRSATAAVKLVKLGFKRVKNLTGGILNWPYGVIK</sequence>
<dbReference type="EMBL" id="SOKU01000255">
    <property type="protein sequence ID" value="TES85114.1"/>
    <property type="molecule type" value="Genomic_DNA"/>
</dbReference>
<protein>
    <submittedName>
        <fullName evidence="2">Rhodanese-like domain-containing protein</fullName>
    </submittedName>
</protein>
<dbReference type="Gene3D" id="3.40.250.10">
    <property type="entry name" value="Rhodanese-like domain"/>
    <property type="match status" value="1"/>
</dbReference>
<dbReference type="CDD" id="cd00158">
    <property type="entry name" value="RHOD"/>
    <property type="match status" value="1"/>
</dbReference>
<dbReference type="InterPro" id="IPR001763">
    <property type="entry name" value="Rhodanese-like_dom"/>
</dbReference>
<dbReference type="PROSITE" id="PS50206">
    <property type="entry name" value="RHODANESE_3"/>
    <property type="match status" value="1"/>
</dbReference>
<dbReference type="PANTHER" id="PTHR43031">
    <property type="entry name" value="FAD-DEPENDENT OXIDOREDUCTASE"/>
    <property type="match status" value="1"/>
</dbReference>
<dbReference type="InterPro" id="IPR036873">
    <property type="entry name" value="Rhodanese-like_dom_sf"/>
</dbReference>
<dbReference type="AlphaFoldDB" id="A0A523QHW0"/>
<dbReference type="PANTHER" id="PTHR43031:SF17">
    <property type="entry name" value="SULFURTRANSFERASE YTWF-RELATED"/>
    <property type="match status" value="1"/>
</dbReference>
<feature type="domain" description="Rhodanese" evidence="1">
    <location>
        <begin position="64"/>
        <end position="149"/>
    </location>
</feature>